<dbReference type="Gene3D" id="3.30.70.3490">
    <property type="match status" value="1"/>
</dbReference>
<dbReference type="InParanoid" id="I1CTB1"/>
<dbReference type="Proteomes" id="UP000009138">
    <property type="component" value="Unassembled WGS sequence"/>
</dbReference>
<feature type="compositionally biased region" description="Basic and acidic residues" evidence="2">
    <location>
        <begin position="58"/>
        <end position="75"/>
    </location>
</feature>
<dbReference type="InterPro" id="IPR000648">
    <property type="entry name" value="Oxysterol-bd"/>
</dbReference>
<comment type="similarity">
    <text evidence="1">Belongs to the OSBP family.</text>
</comment>
<keyword evidence="4" id="KW-1185">Reference proteome</keyword>
<evidence type="ECO:0000256" key="2">
    <source>
        <dbReference type="SAM" id="MobiDB-lite"/>
    </source>
</evidence>
<dbReference type="Pfam" id="PF01237">
    <property type="entry name" value="Oxysterol_BP"/>
    <property type="match status" value="1"/>
</dbReference>
<dbReference type="eggNOG" id="KOG2210">
    <property type="taxonomic scope" value="Eukaryota"/>
</dbReference>
<sequence>MAKATNKNLFFDVKSSTIHPKLVNDLDKQEPMESRRLWSKVTSAILEDDMDTATAEKTSIEDKQREDTRKRQSEQREFTPKYFNIVSGDQYEFKGISRQVIFI</sequence>
<dbReference type="STRING" id="246409.I1CTB1"/>
<dbReference type="GeneID" id="93623367"/>
<name>I1CTB1_RHIO9</name>
<dbReference type="EMBL" id="CH476751">
    <property type="protein sequence ID" value="EIE91691.1"/>
    <property type="molecule type" value="Genomic_DNA"/>
</dbReference>
<evidence type="ECO:0000313" key="4">
    <source>
        <dbReference type="Proteomes" id="UP000009138"/>
    </source>
</evidence>
<dbReference type="AlphaFoldDB" id="I1CTB1"/>
<accession>I1CTB1</accession>
<feature type="region of interest" description="Disordered" evidence="2">
    <location>
        <begin position="49"/>
        <end position="75"/>
    </location>
</feature>
<dbReference type="SUPFAM" id="SSF144000">
    <property type="entry name" value="Oxysterol-binding protein-like"/>
    <property type="match status" value="1"/>
</dbReference>
<dbReference type="InterPro" id="IPR037239">
    <property type="entry name" value="OSBP_sf"/>
</dbReference>
<reference evidence="3 4" key="1">
    <citation type="journal article" date="2009" name="PLoS Genet.">
        <title>Genomic analysis of the basal lineage fungus Rhizopus oryzae reveals a whole-genome duplication.</title>
        <authorList>
            <person name="Ma L.-J."/>
            <person name="Ibrahim A.S."/>
            <person name="Skory C."/>
            <person name="Grabherr M.G."/>
            <person name="Burger G."/>
            <person name="Butler M."/>
            <person name="Elias M."/>
            <person name="Idnurm A."/>
            <person name="Lang B.F."/>
            <person name="Sone T."/>
            <person name="Abe A."/>
            <person name="Calvo S.E."/>
            <person name="Corrochano L.M."/>
            <person name="Engels R."/>
            <person name="Fu J."/>
            <person name="Hansberg W."/>
            <person name="Kim J.-M."/>
            <person name="Kodira C.D."/>
            <person name="Koehrsen M.J."/>
            <person name="Liu B."/>
            <person name="Miranda-Saavedra D."/>
            <person name="O'Leary S."/>
            <person name="Ortiz-Castellanos L."/>
            <person name="Poulter R."/>
            <person name="Rodriguez-Romero J."/>
            <person name="Ruiz-Herrera J."/>
            <person name="Shen Y.-Q."/>
            <person name="Zeng Q."/>
            <person name="Galagan J."/>
            <person name="Birren B.W."/>
            <person name="Cuomo C.A."/>
            <person name="Wickes B.L."/>
        </authorList>
    </citation>
    <scope>NUCLEOTIDE SEQUENCE [LARGE SCALE GENOMIC DNA]</scope>
    <source>
        <strain evidence="4">RA 99-880 / ATCC MYA-4621 / FGSC 9543 / NRRL 43880</strain>
    </source>
</reference>
<dbReference type="RefSeq" id="XP_067527087.1">
    <property type="nucleotide sequence ID" value="XM_067670986.1"/>
</dbReference>
<gene>
    <name evidence="3" type="ORF">RO3G_16402</name>
</gene>
<organism evidence="3 4">
    <name type="scientific">Rhizopus delemar (strain RA 99-880 / ATCC MYA-4621 / FGSC 9543 / NRRL 43880)</name>
    <name type="common">Mucormycosis agent</name>
    <name type="synonym">Rhizopus arrhizus var. delemar</name>
    <dbReference type="NCBI Taxonomy" id="246409"/>
    <lineage>
        <taxon>Eukaryota</taxon>
        <taxon>Fungi</taxon>
        <taxon>Fungi incertae sedis</taxon>
        <taxon>Mucoromycota</taxon>
        <taxon>Mucoromycotina</taxon>
        <taxon>Mucoromycetes</taxon>
        <taxon>Mucorales</taxon>
        <taxon>Mucorineae</taxon>
        <taxon>Rhizopodaceae</taxon>
        <taxon>Rhizopus</taxon>
    </lineage>
</organism>
<evidence type="ECO:0000256" key="1">
    <source>
        <dbReference type="ARBA" id="ARBA00008842"/>
    </source>
</evidence>
<dbReference type="VEuPathDB" id="FungiDB:RO3G_16402"/>
<evidence type="ECO:0000313" key="3">
    <source>
        <dbReference type="EMBL" id="EIE91691.1"/>
    </source>
</evidence>
<protein>
    <submittedName>
        <fullName evidence="3">Uncharacterized protein</fullName>
    </submittedName>
</protein>
<proteinExistence type="inferred from homology"/>
<dbReference type="GO" id="GO:0008289">
    <property type="term" value="F:lipid binding"/>
    <property type="evidence" value="ECO:0007669"/>
    <property type="project" value="InterPro"/>
</dbReference>